<evidence type="ECO:0000256" key="1">
    <source>
        <dbReference type="SAM" id="Phobius"/>
    </source>
</evidence>
<evidence type="ECO:0000313" key="5">
    <source>
        <dbReference type="Proteomes" id="UP000619512"/>
    </source>
</evidence>
<gene>
    <name evidence="4" type="ORF">GCM10007388_07600</name>
</gene>
<keyword evidence="1" id="KW-0472">Membrane</keyword>
<reference evidence="4" key="1">
    <citation type="journal article" date="2014" name="Int. J. Syst. Evol. Microbiol.">
        <title>Complete genome sequence of Corynebacterium casei LMG S-19264T (=DSM 44701T), isolated from a smear-ripened cheese.</title>
        <authorList>
            <consortium name="US DOE Joint Genome Institute (JGI-PGF)"/>
            <person name="Walter F."/>
            <person name="Albersmeier A."/>
            <person name="Kalinowski J."/>
            <person name="Ruckert C."/>
        </authorList>
    </citation>
    <scope>NUCLEOTIDE SEQUENCE</scope>
    <source>
        <strain evidence="4">KCTC 12344</strain>
    </source>
</reference>
<evidence type="ECO:0000313" key="4">
    <source>
        <dbReference type="EMBL" id="GGY77302.1"/>
    </source>
</evidence>
<accession>A0AA87Y281</accession>
<dbReference type="Proteomes" id="UP000619512">
    <property type="component" value="Unassembled WGS sequence"/>
</dbReference>
<organism evidence="4 5">
    <name type="scientific">Pseudoduganella plicata</name>
    <dbReference type="NCBI Taxonomy" id="321984"/>
    <lineage>
        <taxon>Bacteria</taxon>
        <taxon>Pseudomonadati</taxon>
        <taxon>Pseudomonadota</taxon>
        <taxon>Betaproteobacteria</taxon>
        <taxon>Burkholderiales</taxon>
        <taxon>Oxalobacteraceae</taxon>
        <taxon>Telluria group</taxon>
        <taxon>Pseudoduganella</taxon>
    </lineage>
</organism>
<keyword evidence="2" id="KW-0732">Signal</keyword>
<feature type="signal peptide" evidence="2">
    <location>
        <begin position="1"/>
        <end position="21"/>
    </location>
</feature>
<evidence type="ECO:0000259" key="3">
    <source>
        <dbReference type="Pfam" id="PF07589"/>
    </source>
</evidence>
<protein>
    <recommendedName>
        <fullName evidence="3">Ice-binding protein C-terminal domain-containing protein</fullName>
    </recommendedName>
</protein>
<feature type="domain" description="Ice-binding protein C-terminal" evidence="3">
    <location>
        <begin position="216"/>
        <end position="240"/>
    </location>
</feature>
<evidence type="ECO:0000256" key="2">
    <source>
        <dbReference type="SAM" id="SignalP"/>
    </source>
</evidence>
<reference evidence="4" key="2">
    <citation type="submission" date="2022-12" db="EMBL/GenBank/DDBJ databases">
        <authorList>
            <person name="Sun Q."/>
            <person name="Kim S."/>
        </authorList>
    </citation>
    <scope>NUCLEOTIDE SEQUENCE</scope>
    <source>
        <strain evidence="4">KCTC 12344</strain>
    </source>
</reference>
<sequence length="242" mass="25876">MKQTIAGLILGLAASAGVAQAADRVTTTNFDVATLSAHDRVDLAVLSDTGSTASLSMAGLIPAADFRVMGDYYSPTFKGWFNTASLQFDVRDGYRITALTIDAKVTGALYVTPPPAGLEQFERPFAKNSFYASWTVDGNPAIYRVGGSDIDGSQPYSSTVDQLIAGRSVLQFSTSADAGALSYERYVCTDHCWYDRYPAFAAMQVSDVVMTLQIAAVPEPTMWMLLLGGLGLVGAVARRRKA</sequence>
<keyword evidence="1" id="KW-1133">Transmembrane helix</keyword>
<keyword evidence="1" id="KW-0812">Transmembrane</keyword>
<proteinExistence type="predicted"/>
<dbReference type="RefSeq" id="WP_206076739.1">
    <property type="nucleotide sequence ID" value="NZ_BMWW01000001.1"/>
</dbReference>
<dbReference type="NCBIfam" id="TIGR02595">
    <property type="entry name" value="PEP_CTERM"/>
    <property type="match status" value="1"/>
</dbReference>
<feature type="transmembrane region" description="Helical" evidence="1">
    <location>
        <begin position="220"/>
        <end position="237"/>
    </location>
</feature>
<dbReference type="AlphaFoldDB" id="A0AA87Y281"/>
<dbReference type="InterPro" id="IPR013424">
    <property type="entry name" value="Ice-binding_C"/>
</dbReference>
<dbReference type="EMBL" id="BMWW01000001">
    <property type="protein sequence ID" value="GGY77302.1"/>
    <property type="molecule type" value="Genomic_DNA"/>
</dbReference>
<dbReference type="Pfam" id="PF07589">
    <property type="entry name" value="PEP-CTERM"/>
    <property type="match status" value="1"/>
</dbReference>
<name>A0AA87Y281_9BURK</name>
<comment type="caution">
    <text evidence="4">The sequence shown here is derived from an EMBL/GenBank/DDBJ whole genome shotgun (WGS) entry which is preliminary data.</text>
</comment>
<feature type="chain" id="PRO_5041707634" description="Ice-binding protein C-terminal domain-containing protein" evidence="2">
    <location>
        <begin position="22"/>
        <end position="242"/>
    </location>
</feature>